<dbReference type="InterPro" id="IPR016174">
    <property type="entry name" value="Di-haem_cyt_TM"/>
</dbReference>
<protein>
    <submittedName>
        <fullName evidence="15">Cytochrome b561</fullName>
    </submittedName>
</protein>
<evidence type="ECO:0000256" key="4">
    <source>
        <dbReference type="ARBA" id="ARBA00022475"/>
    </source>
</evidence>
<feature type="domain" description="Cytochrome b561 bacterial/Ni-hydrogenase" evidence="14">
    <location>
        <begin position="14"/>
        <end position="181"/>
    </location>
</feature>
<sequence length="193" mass="21059">MSHPLSSSRPDAGHSPATILLHWLSVLLIVGAVAAVGLRELADDKASRQLLLDIHRQLGLSVLLLLCARVPLHLWQRPAAAAMAWPLRWAAAATHLALYALLLTLPLLGWALSDARGQHPLLLGWLHLPTLVATDPDRADLLADAHVACAWALLAAVSLHVAAALWHHWVRRDAVLRAMWPAARRLAPRFPQP</sequence>
<dbReference type="RefSeq" id="WP_110018451.1">
    <property type="nucleotide sequence ID" value="NZ_QGTJ01000005.1"/>
</dbReference>
<evidence type="ECO:0000259" key="14">
    <source>
        <dbReference type="Pfam" id="PF01292"/>
    </source>
</evidence>
<feature type="transmembrane region" description="Helical" evidence="13">
    <location>
        <begin position="87"/>
        <end position="112"/>
    </location>
</feature>
<evidence type="ECO:0000256" key="8">
    <source>
        <dbReference type="ARBA" id="ARBA00022982"/>
    </source>
</evidence>
<dbReference type="GO" id="GO:0020037">
    <property type="term" value="F:heme binding"/>
    <property type="evidence" value="ECO:0007669"/>
    <property type="project" value="TreeGrafter"/>
</dbReference>
<dbReference type="InterPro" id="IPR011577">
    <property type="entry name" value="Cyt_b561_bac/Ni-Hgenase"/>
</dbReference>
<dbReference type="GO" id="GO:0005886">
    <property type="term" value="C:plasma membrane"/>
    <property type="evidence" value="ECO:0007669"/>
    <property type="project" value="UniProtKB-SubCell"/>
</dbReference>
<dbReference type="GO" id="GO:0046872">
    <property type="term" value="F:metal ion binding"/>
    <property type="evidence" value="ECO:0007669"/>
    <property type="project" value="UniProtKB-KW"/>
</dbReference>
<comment type="caution">
    <text evidence="15">The sequence shown here is derived from an EMBL/GenBank/DDBJ whole genome shotgun (WGS) entry which is preliminary data.</text>
</comment>
<evidence type="ECO:0000256" key="7">
    <source>
        <dbReference type="ARBA" id="ARBA00022723"/>
    </source>
</evidence>
<dbReference type="PANTHER" id="PTHR30529">
    <property type="entry name" value="CYTOCHROME B561"/>
    <property type="match status" value="1"/>
</dbReference>
<evidence type="ECO:0000313" key="16">
    <source>
        <dbReference type="Proteomes" id="UP000246569"/>
    </source>
</evidence>
<dbReference type="Pfam" id="PF01292">
    <property type="entry name" value="Ni_hydr_CYTB"/>
    <property type="match status" value="1"/>
</dbReference>
<comment type="cofactor">
    <cofactor evidence="1">
        <name>heme b</name>
        <dbReference type="ChEBI" id="CHEBI:60344"/>
    </cofactor>
</comment>
<evidence type="ECO:0000313" key="15">
    <source>
        <dbReference type="EMBL" id="PWV61663.1"/>
    </source>
</evidence>
<organism evidence="15 16">
    <name type="scientific">Plasticicumulans acidivorans</name>
    <dbReference type="NCBI Taxonomy" id="886464"/>
    <lineage>
        <taxon>Bacteria</taxon>
        <taxon>Pseudomonadati</taxon>
        <taxon>Pseudomonadota</taxon>
        <taxon>Gammaproteobacteria</taxon>
        <taxon>Candidatus Competibacteraceae</taxon>
        <taxon>Plasticicumulans</taxon>
    </lineage>
</organism>
<gene>
    <name evidence="15" type="ORF">C7443_10591</name>
</gene>
<keyword evidence="10" id="KW-0408">Iron</keyword>
<evidence type="ECO:0000256" key="12">
    <source>
        <dbReference type="ARBA" id="ARBA00037975"/>
    </source>
</evidence>
<keyword evidence="5" id="KW-0349">Heme</keyword>
<dbReference type="AlphaFoldDB" id="A0A317MUL3"/>
<evidence type="ECO:0000256" key="6">
    <source>
        <dbReference type="ARBA" id="ARBA00022692"/>
    </source>
</evidence>
<feature type="transmembrane region" description="Helical" evidence="13">
    <location>
        <begin position="148"/>
        <end position="169"/>
    </location>
</feature>
<evidence type="ECO:0000256" key="3">
    <source>
        <dbReference type="ARBA" id="ARBA00022448"/>
    </source>
</evidence>
<evidence type="ECO:0000256" key="2">
    <source>
        <dbReference type="ARBA" id="ARBA00004651"/>
    </source>
</evidence>
<feature type="transmembrane region" description="Helical" evidence="13">
    <location>
        <begin position="20"/>
        <end position="38"/>
    </location>
</feature>
<dbReference type="PANTHER" id="PTHR30529:SF3">
    <property type="entry name" value="CYTOCHROME B561 HOMOLOG 1"/>
    <property type="match status" value="1"/>
</dbReference>
<name>A0A317MUL3_9GAMM</name>
<reference evidence="15 16" key="1">
    <citation type="submission" date="2018-05" db="EMBL/GenBank/DDBJ databases">
        <title>Genomic Encyclopedia of Type Strains, Phase IV (KMG-IV): sequencing the most valuable type-strain genomes for metagenomic binning, comparative biology and taxonomic classification.</title>
        <authorList>
            <person name="Goeker M."/>
        </authorList>
    </citation>
    <scope>NUCLEOTIDE SEQUENCE [LARGE SCALE GENOMIC DNA]</scope>
    <source>
        <strain evidence="15 16">DSM 23606</strain>
    </source>
</reference>
<accession>A0A317MUL3</accession>
<dbReference type="GO" id="GO:0022904">
    <property type="term" value="P:respiratory electron transport chain"/>
    <property type="evidence" value="ECO:0007669"/>
    <property type="project" value="InterPro"/>
</dbReference>
<dbReference type="SUPFAM" id="SSF81342">
    <property type="entry name" value="Transmembrane di-heme cytochromes"/>
    <property type="match status" value="1"/>
</dbReference>
<dbReference type="EMBL" id="QGTJ01000005">
    <property type="protein sequence ID" value="PWV61663.1"/>
    <property type="molecule type" value="Genomic_DNA"/>
</dbReference>
<comment type="subcellular location">
    <subcellularLocation>
        <location evidence="2">Cell membrane</location>
        <topology evidence="2">Multi-pass membrane protein</topology>
    </subcellularLocation>
</comment>
<evidence type="ECO:0000256" key="10">
    <source>
        <dbReference type="ARBA" id="ARBA00023004"/>
    </source>
</evidence>
<keyword evidence="9 13" id="KW-1133">Transmembrane helix</keyword>
<keyword evidence="6 13" id="KW-0812">Transmembrane</keyword>
<keyword evidence="8" id="KW-0249">Electron transport</keyword>
<keyword evidence="16" id="KW-1185">Reference proteome</keyword>
<evidence type="ECO:0000256" key="13">
    <source>
        <dbReference type="SAM" id="Phobius"/>
    </source>
</evidence>
<evidence type="ECO:0000256" key="1">
    <source>
        <dbReference type="ARBA" id="ARBA00001970"/>
    </source>
</evidence>
<proteinExistence type="inferred from homology"/>
<feature type="transmembrane region" description="Helical" evidence="13">
    <location>
        <begin position="58"/>
        <end position="75"/>
    </location>
</feature>
<dbReference type="Proteomes" id="UP000246569">
    <property type="component" value="Unassembled WGS sequence"/>
</dbReference>
<dbReference type="GO" id="GO:0009055">
    <property type="term" value="F:electron transfer activity"/>
    <property type="evidence" value="ECO:0007669"/>
    <property type="project" value="InterPro"/>
</dbReference>
<keyword evidence="7" id="KW-0479">Metal-binding</keyword>
<keyword evidence="3" id="KW-0813">Transport</keyword>
<keyword evidence="4" id="KW-1003">Cell membrane</keyword>
<dbReference type="InterPro" id="IPR052168">
    <property type="entry name" value="Cytochrome_b561_oxidase"/>
</dbReference>
<evidence type="ECO:0000256" key="5">
    <source>
        <dbReference type="ARBA" id="ARBA00022617"/>
    </source>
</evidence>
<keyword evidence="11 13" id="KW-0472">Membrane</keyword>
<comment type="similarity">
    <text evidence="12">Belongs to the cytochrome b561 family.</text>
</comment>
<evidence type="ECO:0000256" key="9">
    <source>
        <dbReference type="ARBA" id="ARBA00022989"/>
    </source>
</evidence>
<evidence type="ECO:0000256" key="11">
    <source>
        <dbReference type="ARBA" id="ARBA00023136"/>
    </source>
</evidence>